<reference evidence="1" key="1">
    <citation type="journal article" date="2014" name="PLoS ONE">
        <title>Transcriptome-Based Identification of ABC Transporters in the Western Tarnished Plant Bug Lygus hesperus.</title>
        <authorList>
            <person name="Hull J.J."/>
            <person name="Chaney K."/>
            <person name="Geib S.M."/>
            <person name="Fabrick J.A."/>
            <person name="Brent C.S."/>
            <person name="Walsh D."/>
            <person name="Lavine L.C."/>
        </authorList>
    </citation>
    <scope>NUCLEOTIDE SEQUENCE</scope>
</reference>
<dbReference type="AlphaFoldDB" id="A0A0A9YQQ5"/>
<gene>
    <name evidence="1" type="primary">ANKRD61</name>
    <name evidence="1" type="ORF">CM83_101133</name>
</gene>
<dbReference type="EMBL" id="GBHO01009648">
    <property type="protein sequence ID" value="JAG33956.1"/>
    <property type="molecule type" value="Transcribed_RNA"/>
</dbReference>
<name>A0A0A9YQQ5_LYGHE</name>
<proteinExistence type="predicted"/>
<organism evidence="1">
    <name type="scientific">Lygus hesperus</name>
    <name type="common">Western plant bug</name>
    <dbReference type="NCBI Taxonomy" id="30085"/>
    <lineage>
        <taxon>Eukaryota</taxon>
        <taxon>Metazoa</taxon>
        <taxon>Ecdysozoa</taxon>
        <taxon>Arthropoda</taxon>
        <taxon>Hexapoda</taxon>
        <taxon>Insecta</taxon>
        <taxon>Pterygota</taxon>
        <taxon>Neoptera</taxon>
        <taxon>Paraneoptera</taxon>
        <taxon>Hemiptera</taxon>
        <taxon>Heteroptera</taxon>
        <taxon>Panheteroptera</taxon>
        <taxon>Cimicomorpha</taxon>
        <taxon>Miridae</taxon>
        <taxon>Mirini</taxon>
        <taxon>Lygus</taxon>
    </lineage>
</organism>
<protein>
    <submittedName>
        <fullName evidence="1">Ankyrin repeat domain-containing protein 61</fullName>
    </submittedName>
</protein>
<evidence type="ECO:0000313" key="1">
    <source>
        <dbReference type="EMBL" id="JAG33956.1"/>
    </source>
</evidence>
<sequence length="101" mass="11844">MTVDVCQAVTSQNATHDLTRACYVDIEKLARLSYHSYSLQNDNNKKKKLLLLLMLPDEEEEEETVLREKVRGKEFAQPHFQKETKSRRDVMDLSTHMKTFV</sequence>
<accession>A0A0A9YQQ5</accession>
<reference evidence="1" key="2">
    <citation type="submission" date="2014-07" db="EMBL/GenBank/DDBJ databases">
        <authorList>
            <person name="Hull J."/>
        </authorList>
    </citation>
    <scope>NUCLEOTIDE SEQUENCE</scope>
</reference>